<dbReference type="Proteomes" id="UP001220022">
    <property type="component" value="Unassembled WGS sequence"/>
</dbReference>
<comment type="caution">
    <text evidence="1">The sequence shown here is derived from an EMBL/GenBank/DDBJ whole genome shotgun (WGS) entry which is preliminary data.</text>
</comment>
<keyword evidence="2" id="KW-1185">Reference proteome</keyword>
<name>A0ABT5ZAZ7_9ACTN</name>
<evidence type="ECO:0000313" key="2">
    <source>
        <dbReference type="Proteomes" id="UP001220022"/>
    </source>
</evidence>
<organism evidence="1 2">
    <name type="scientific">Streptantibioticus ferralitis</name>
    <dbReference type="NCBI Taxonomy" id="236510"/>
    <lineage>
        <taxon>Bacteria</taxon>
        <taxon>Bacillati</taxon>
        <taxon>Actinomycetota</taxon>
        <taxon>Actinomycetes</taxon>
        <taxon>Kitasatosporales</taxon>
        <taxon>Streptomycetaceae</taxon>
        <taxon>Streptantibioticus</taxon>
    </lineage>
</organism>
<accession>A0ABT5ZAZ7</accession>
<gene>
    <name evidence="1" type="ORF">P2L57_36110</name>
</gene>
<dbReference type="EMBL" id="JARHTQ010000043">
    <property type="protein sequence ID" value="MDF2260949.1"/>
    <property type="molecule type" value="Genomic_DNA"/>
</dbReference>
<sequence length="212" mass="23924">MDKLGKKAVTAKVSLRTRERLSEEIKAQRELRTELAGDERWSVSGLSRQEAAKARAARRRELTRLRQAGELLDTIDVLATHGIELELRTRGWWNRRWPAVPEEAMDPGRWPGSRDGGYPKAVPLRLPQPLARKVYAACWHTSVKNIEALRAWRDRHPGIVPPRWLTDPDDVKGPLEEYARLASGVTTVGDVWRGGLKRGIEAGATLRAQFAN</sequence>
<evidence type="ECO:0000313" key="1">
    <source>
        <dbReference type="EMBL" id="MDF2260949.1"/>
    </source>
</evidence>
<reference evidence="1 2" key="1">
    <citation type="submission" date="2023-03" db="EMBL/GenBank/DDBJ databases">
        <title>Draft genome sequence of type strain Streptomyces ferralitis JCM 14344.</title>
        <authorList>
            <person name="Klaysubun C."/>
            <person name="Duangmal K."/>
        </authorList>
    </citation>
    <scope>NUCLEOTIDE SEQUENCE [LARGE SCALE GENOMIC DNA]</scope>
    <source>
        <strain evidence="1 2">JCM 14344</strain>
    </source>
</reference>
<dbReference type="RefSeq" id="WP_275822065.1">
    <property type="nucleotide sequence ID" value="NZ_BAAANM010000041.1"/>
</dbReference>
<protein>
    <recommendedName>
        <fullName evidence="3">Transposase</fullName>
    </recommendedName>
</protein>
<evidence type="ECO:0008006" key="3">
    <source>
        <dbReference type="Google" id="ProtNLM"/>
    </source>
</evidence>
<proteinExistence type="predicted"/>